<evidence type="ECO:0000256" key="5">
    <source>
        <dbReference type="SAM" id="Phobius"/>
    </source>
</evidence>
<comment type="caution">
    <text evidence="7">The sequence shown here is derived from an EMBL/GenBank/DDBJ whole genome shotgun (WGS) entry which is preliminary data.</text>
</comment>
<dbReference type="Pfam" id="PF07690">
    <property type="entry name" value="MFS_1"/>
    <property type="match status" value="1"/>
</dbReference>
<feature type="transmembrane region" description="Helical" evidence="5">
    <location>
        <begin position="131"/>
        <end position="152"/>
    </location>
</feature>
<organism evidence="7 8">
    <name type="scientific">Ruegeria atlantica</name>
    <dbReference type="NCBI Taxonomy" id="81569"/>
    <lineage>
        <taxon>Bacteria</taxon>
        <taxon>Pseudomonadati</taxon>
        <taxon>Pseudomonadota</taxon>
        <taxon>Alphaproteobacteria</taxon>
        <taxon>Rhodobacterales</taxon>
        <taxon>Roseobacteraceae</taxon>
        <taxon>Ruegeria</taxon>
    </lineage>
</organism>
<dbReference type="EMBL" id="WVRA01000006">
    <property type="protein sequence ID" value="NOE19557.1"/>
    <property type="molecule type" value="Genomic_DNA"/>
</dbReference>
<feature type="transmembrane region" description="Helical" evidence="5">
    <location>
        <begin position="289"/>
        <end position="309"/>
    </location>
</feature>
<protein>
    <submittedName>
        <fullName evidence="7">MFS transporter</fullName>
    </submittedName>
</protein>
<dbReference type="InterPro" id="IPR011701">
    <property type="entry name" value="MFS"/>
</dbReference>
<dbReference type="RefSeq" id="WP_171331127.1">
    <property type="nucleotide sequence ID" value="NZ_WVRA01000006.1"/>
</dbReference>
<dbReference type="InterPro" id="IPR020846">
    <property type="entry name" value="MFS_dom"/>
</dbReference>
<feature type="region of interest" description="Disordered" evidence="4">
    <location>
        <begin position="424"/>
        <end position="443"/>
    </location>
</feature>
<feature type="domain" description="Major facilitator superfamily (MFS) profile" evidence="6">
    <location>
        <begin position="199"/>
        <end position="443"/>
    </location>
</feature>
<feature type="transmembrane region" description="Helical" evidence="5">
    <location>
        <begin position="265"/>
        <end position="283"/>
    </location>
</feature>
<dbReference type="CDD" id="cd17477">
    <property type="entry name" value="MFS_YcaD_like"/>
    <property type="match status" value="1"/>
</dbReference>
<feature type="compositionally biased region" description="Polar residues" evidence="4">
    <location>
        <begin position="434"/>
        <end position="443"/>
    </location>
</feature>
<name>A0AA91BSE2_9RHOB</name>
<evidence type="ECO:0000313" key="7">
    <source>
        <dbReference type="EMBL" id="NOE19557.1"/>
    </source>
</evidence>
<feature type="transmembrane region" description="Helical" evidence="5">
    <location>
        <begin position="356"/>
        <end position="376"/>
    </location>
</feature>
<evidence type="ECO:0000313" key="8">
    <source>
        <dbReference type="Proteomes" id="UP000597886"/>
    </source>
</evidence>
<dbReference type="InterPro" id="IPR036259">
    <property type="entry name" value="MFS_trans_sf"/>
</dbReference>
<keyword evidence="2 5" id="KW-1133">Transmembrane helix</keyword>
<evidence type="ECO:0000256" key="4">
    <source>
        <dbReference type="SAM" id="MobiDB-lite"/>
    </source>
</evidence>
<feature type="transmembrane region" description="Helical" evidence="5">
    <location>
        <begin position="158"/>
        <end position="181"/>
    </location>
</feature>
<dbReference type="AlphaFoldDB" id="A0AA91BSE2"/>
<feature type="transmembrane region" description="Helical" evidence="5">
    <location>
        <begin position="42"/>
        <end position="61"/>
    </location>
</feature>
<evidence type="ECO:0000256" key="3">
    <source>
        <dbReference type="ARBA" id="ARBA00023136"/>
    </source>
</evidence>
<dbReference type="Gene3D" id="1.20.1250.20">
    <property type="entry name" value="MFS general substrate transporter like domains"/>
    <property type="match status" value="2"/>
</dbReference>
<keyword evidence="1 5" id="KW-0812">Transmembrane</keyword>
<dbReference type="PANTHER" id="PTHR23521:SF3">
    <property type="entry name" value="MFS TRANSPORTER"/>
    <property type="match status" value="1"/>
</dbReference>
<sequence>MFRQLLPISALLLGSGLLLFAGGVHGLILPVRGSFEGFSASSLGLLGTGWAVGYVAGCLVAPRLVGAVGHIRTFGVMCALAAVTILFQAVVVETWAWIPSRAVSGFCFAGAAMIVESWLNDKVEPNTRGTVFGVYTMVNLGAVTAGQMAISLGDASGFIFFAVGAMVYCLALIPTALSTSASPAPLTSVRLDLPALWRNSPVAVAAVFLVGISNAAFGTLAAVYADRVGLSLTAIALFASIPVLAGAFAQIPIGFASDRMDRRKVLLFTAVVALASDLAFVLLAPESRVMNLALVGMFGAAIFAMYPIIVAHANDHAPPGTSIQVSGGLLMVFGLGSIVGPLIAGFAMTALGPRGLFLTTVAAHCLMILFTIWRILTKSAVPEGEKTAFRVSAPARVVTPETAVLAAGEDEAISLADAESELGAHPDVKGKLAPNSSSENSLP</sequence>
<dbReference type="PANTHER" id="PTHR23521">
    <property type="entry name" value="TRANSPORTER MFS SUPERFAMILY"/>
    <property type="match status" value="1"/>
</dbReference>
<feature type="transmembrane region" description="Helical" evidence="5">
    <location>
        <begin position="98"/>
        <end position="119"/>
    </location>
</feature>
<accession>A0AA91BSE2</accession>
<dbReference type="SUPFAM" id="SSF103473">
    <property type="entry name" value="MFS general substrate transporter"/>
    <property type="match status" value="1"/>
</dbReference>
<dbReference type="Proteomes" id="UP000597886">
    <property type="component" value="Unassembled WGS sequence"/>
</dbReference>
<dbReference type="GO" id="GO:0022857">
    <property type="term" value="F:transmembrane transporter activity"/>
    <property type="evidence" value="ECO:0007669"/>
    <property type="project" value="InterPro"/>
</dbReference>
<dbReference type="PROSITE" id="PS50850">
    <property type="entry name" value="MFS"/>
    <property type="match status" value="1"/>
</dbReference>
<feature type="transmembrane region" description="Helical" evidence="5">
    <location>
        <begin position="230"/>
        <end position="253"/>
    </location>
</feature>
<evidence type="ECO:0000259" key="6">
    <source>
        <dbReference type="PROSITE" id="PS50850"/>
    </source>
</evidence>
<dbReference type="GO" id="GO:0005886">
    <property type="term" value="C:plasma membrane"/>
    <property type="evidence" value="ECO:0007669"/>
    <property type="project" value="TreeGrafter"/>
</dbReference>
<feature type="transmembrane region" description="Helical" evidence="5">
    <location>
        <begin position="202"/>
        <end position="224"/>
    </location>
</feature>
<keyword evidence="3 5" id="KW-0472">Membrane</keyword>
<reference evidence="7" key="1">
    <citation type="submission" date="2019-12" db="EMBL/GenBank/DDBJ databases">
        <title>Ruegeria JWLKs population differentiation of coral mucus and skeleton niches.</title>
        <authorList>
            <person name="Luo D."/>
        </authorList>
    </citation>
    <scope>NUCLEOTIDE SEQUENCE</scope>
    <source>
        <strain evidence="7">HKCCD6181</strain>
    </source>
</reference>
<evidence type="ECO:0000256" key="2">
    <source>
        <dbReference type="ARBA" id="ARBA00022989"/>
    </source>
</evidence>
<proteinExistence type="predicted"/>
<dbReference type="InterPro" id="IPR047200">
    <property type="entry name" value="MFS_YcaD-like"/>
</dbReference>
<evidence type="ECO:0000256" key="1">
    <source>
        <dbReference type="ARBA" id="ARBA00022692"/>
    </source>
</evidence>
<feature type="transmembrane region" description="Helical" evidence="5">
    <location>
        <begin position="329"/>
        <end position="350"/>
    </location>
</feature>
<feature type="transmembrane region" description="Helical" evidence="5">
    <location>
        <begin position="73"/>
        <end position="92"/>
    </location>
</feature>
<gene>
    <name evidence="7" type="ORF">GS634_15630</name>
</gene>